<evidence type="ECO:0000313" key="2">
    <source>
        <dbReference type="EMBL" id="PXF49513.1"/>
    </source>
</evidence>
<reference evidence="2 3" key="1">
    <citation type="journal article" date="2018" name="Mol. Biol. Evol.">
        <title>Analysis of the draft genome of the red seaweed Gracilariopsis chorda provides insights into genome size evolution in Rhodophyta.</title>
        <authorList>
            <person name="Lee J."/>
            <person name="Yang E.C."/>
            <person name="Graf L."/>
            <person name="Yang J.H."/>
            <person name="Qiu H."/>
            <person name="Zel Zion U."/>
            <person name="Chan C.X."/>
            <person name="Stephens T.G."/>
            <person name="Weber A.P.M."/>
            <person name="Boo G.H."/>
            <person name="Boo S.M."/>
            <person name="Kim K.M."/>
            <person name="Shin Y."/>
            <person name="Jung M."/>
            <person name="Lee S.J."/>
            <person name="Yim H.S."/>
            <person name="Lee J.H."/>
            <person name="Bhattacharya D."/>
            <person name="Yoon H.S."/>
        </authorList>
    </citation>
    <scope>NUCLEOTIDE SEQUENCE [LARGE SCALE GENOMIC DNA]</scope>
    <source>
        <strain evidence="2 3">SKKU-2015</strain>
        <tissue evidence="2">Whole body</tissue>
    </source>
</reference>
<comment type="caution">
    <text evidence="2">The sequence shown here is derived from an EMBL/GenBank/DDBJ whole genome shotgun (WGS) entry which is preliminary data.</text>
</comment>
<evidence type="ECO:0000256" key="1">
    <source>
        <dbReference type="SAM" id="MobiDB-lite"/>
    </source>
</evidence>
<name>A0A2V3J5C4_9FLOR</name>
<organism evidence="2 3">
    <name type="scientific">Gracilariopsis chorda</name>
    <dbReference type="NCBI Taxonomy" id="448386"/>
    <lineage>
        <taxon>Eukaryota</taxon>
        <taxon>Rhodophyta</taxon>
        <taxon>Florideophyceae</taxon>
        <taxon>Rhodymeniophycidae</taxon>
        <taxon>Gracilariales</taxon>
        <taxon>Gracilariaceae</taxon>
        <taxon>Gracilariopsis</taxon>
    </lineage>
</organism>
<evidence type="ECO:0000313" key="3">
    <source>
        <dbReference type="Proteomes" id="UP000247409"/>
    </source>
</evidence>
<dbReference type="EMBL" id="NBIV01000004">
    <property type="protein sequence ID" value="PXF49513.1"/>
    <property type="molecule type" value="Genomic_DNA"/>
</dbReference>
<keyword evidence="3" id="KW-1185">Reference proteome</keyword>
<evidence type="ECO:0008006" key="4">
    <source>
        <dbReference type="Google" id="ProtNLM"/>
    </source>
</evidence>
<protein>
    <recommendedName>
        <fullName evidence="4">BZIP domain-containing protein</fullName>
    </recommendedName>
</protein>
<feature type="region of interest" description="Disordered" evidence="1">
    <location>
        <begin position="87"/>
        <end position="136"/>
    </location>
</feature>
<dbReference type="AlphaFoldDB" id="A0A2V3J5C4"/>
<dbReference type="Proteomes" id="UP000247409">
    <property type="component" value="Unassembled WGS sequence"/>
</dbReference>
<gene>
    <name evidence="2" type="ORF">BWQ96_00583</name>
</gene>
<dbReference type="OrthoDB" id="10531567at2759"/>
<accession>A0A2V3J5C4</accession>
<proteinExistence type="predicted"/>
<sequence length="264" mass="28543">MQPSVSASSHSVLPAAGVASATSGLALLQAASAAVSHQLTPLRAPFMSSNAHSQNVQPSVLPPLQTLPPTRIPPDLSALLNPMPPAAQITPPPGFVFGKDGKLKKKRGRKPTPGLSDEQRRQARLLKNRRTAETSRRRKIALMKRLSAERDEARDAALKMAHLISRLHQRLAQQMNLSVNKLLEKEPSFIPPVWPKPLDDQRENVRQTPSKVLSCTPEHSDVSRAPSVAESDEEINTCNTGKASIRTKSTASSATSAPPTNKPQ</sequence>
<feature type="compositionally biased region" description="Low complexity" evidence="1">
    <location>
        <begin position="242"/>
        <end position="264"/>
    </location>
</feature>
<feature type="region of interest" description="Disordered" evidence="1">
    <location>
        <begin position="212"/>
        <end position="264"/>
    </location>
</feature>